<evidence type="ECO:0000313" key="1">
    <source>
        <dbReference type="EMBL" id="BDC97975.1"/>
    </source>
</evidence>
<organism evidence="1 2">
    <name type="scientific">Persicobacter psychrovividus</name>
    <dbReference type="NCBI Taxonomy" id="387638"/>
    <lineage>
        <taxon>Bacteria</taxon>
        <taxon>Pseudomonadati</taxon>
        <taxon>Bacteroidota</taxon>
        <taxon>Cytophagia</taxon>
        <taxon>Cytophagales</taxon>
        <taxon>Persicobacteraceae</taxon>
        <taxon>Persicobacter</taxon>
    </lineage>
</organism>
<accession>A0ABN6L4E7</accession>
<protein>
    <recommendedName>
        <fullName evidence="3">Cysteine-rich CWC</fullName>
    </recommendedName>
</protein>
<dbReference type="InterPro" id="IPR032720">
    <property type="entry name" value="Cys_rich_CWC"/>
</dbReference>
<evidence type="ECO:0000313" key="2">
    <source>
        <dbReference type="Proteomes" id="UP001354989"/>
    </source>
</evidence>
<gene>
    <name evidence="1" type="ORF">PEPS_02560</name>
</gene>
<dbReference type="Proteomes" id="UP001354989">
    <property type="component" value="Chromosome"/>
</dbReference>
<sequence length="88" mass="10516">MIPDSIPEKKMIQKHEAKTCQRCGNNFECKVGNITECQCNAVTFTQEEKDFIKEKAYSDCICVQCMRELKQEYQDFRRQQQMKNIKQR</sequence>
<dbReference type="Pfam" id="PF14375">
    <property type="entry name" value="Cys_rich_CWC"/>
    <property type="match status" value="1"/>
</dbReference>
<proteinExistence type="predicted"/>
<evidence type="ECO:0008006" key="3">
    <source>
        <dbReference type="Google" id="ProtNLM"/>
    </source>
</evidence>
<reference evidence="1 2" key="1">
    <citation type="submission" date="2021-12" db="EMBL/GenBank/DDBJ databases">
        <title>Genome sequencing of bacteria with rrn-lacking chromosome and rrn-plasmid.</title>
        <authorList>
            <person name="Anda M."/>
            <person name="Iwasaki W."/>
        </authorList>
    </citation>
    <scope>NUCLEOTIDE SEQUENCE [LARGE SCALE GENOMIC DNA]</scope>
    <source>
        <strain evidence="1 2">NBRC 101262</strain>
    </source>
</reference>
<dbReference type="EMBL" id="AP025292">
    <property type="protein sequence ID" value="BDC97975.1"/>
    <property type="molecule type" value="Genomic_DNA"/>
</dbReference>
<keyword evidence="2" id="KW-1185">Reference proteome</keyword>
<name>A0ABN6L4E7_9BACT</name>